<evidence type="ECO:0000256" key="9">
    <source>
        <dbReference type="ARBA" id="ARBA00022771"/>
    </source>
</evidence>
<dbReference type="Gene3D" id="1.10.220.150">
    <property type="entry name" value="Arf GTPase activating protein"/>
    <property type="match status" value="1"/>
</dbReference>
<dbReference type="Pfam" id="PF05817">
    <property type="entry name" value="Ribophorin_II"/>
    <property type="match status" value="1"/>
</dbReference>
<evidence type="ECO:0000256" key="16">
    <source>
        <dbReference type="PROSITE-ProRule" id="PRU00288"/>
    </source>
</evidence>
<evidence type="ECO:0000259" key="20">
    <source>
        <dbReference type="PROSITE" id="PS50115"/>
    </source>
</evidence>
<keyword evidence="6 17" id="KW-0812">Transmembrane</keyword>
<evidence type="ECO:0000256" key="8">
    <source>
        <dbReference type="ARBA" id="ARBA00022729"/>
    </source>
</evidence>
<dbReference type="InterPro" id="IPR035892">
    <property type="entry name" value="C2_domain_sf"/>
</dbReference>
<dbReference type="GO" id="GO:0008270">
    <property type="term" value="F:zinc ion binding"/>
    <property type="evidence" value="ECO:0007669"/>
    <property type="project" value="UniProtKB-KW"/>
</dbReference>
<feature type="transmembrane region" description="Helical" evidence="17">
    <location>
        <begin position="634"/>
        <end position="653"/>
    </location>
</feature>
<dbReference type="SUPFAM" id="SSF49562">
    <property type="entry name" value="C2 domain (Calcium/lipid-binding domain, CaLB)"/>
    <property type="match status" value="1"/>
</dbReference>
<dbReference type="Gene3D" id="2.60.40.150">
    <property type="entry name" value="C2 domain"/>
    <property type="match status" value="1"/>
</dbReference>
<evidence type="ECO:0000313" key="21">
    <source>
        <dbReference type="EMBL" id="CAF2130559.1"/>
    </source>
</evidence>
<dbReference type="SMART" id="SM00239">
    <property type="entry name" value="C2"/>
    <property type="match status" value="1"/>
</dbReference>
<dbReference type="InterPro" id="IPR000008">
    <property type="entry name" value="C2_dom"/>
</dbReference>
<dbReference type="Pfam" id="PF23860">
    <property type="entry name" value="Ribophorin_II_3rd"/>
    <property type="match status" value="1"/>
</dbReference>
<keyword evidence="12 17" id="KW-1133">Transmembrane helix</keyword>
<name>A0A816WB93_BRANA</name>
<comment type="function">
    <text evidence="1">Subunit of the oligosaccharyl transferase (OST) complex that catalyzes the initial transfer of a defined glycan (Glc(3)Man(9)GlcNAc(2) in eukaryotes) from the lipid carrier dolichol-pyrophosphate to an asparagine residue within an Asn-X-Ser/Thr consensus motif in nascent polypeptide chains, the first step in protein N-glycosylation. N-glycosylation occurs cotranslationally and the complex associates with the Sec61 complex at the channel-forming translocon complex that mediates protein translocation across the endoplasmic reticulum (ER). All subunits are required for a maximal enzyme activity.</text>
</comment>
<accession>A0A816WB93</accession>
<dbReference type="Pfam" id="PF01412">
    <property type="entry name" value="ArfGap"/>
    <property type="match status" value="1"/>
</dbReference>
<evidence type="ECO:0000256" key="15">
    <source>
        <dbReference type="ARBA" id="ARBA00032139"/>
    </source>
</evidence>
<dbReference type="Pfam" id="PF00168">
    <property type="entry name" value="C2"/>
    <property type="match status" value="2"/>
</dbReference>
<dbReference type="InterPro" id="IPR001164">
    <property type="entry name" value="ArfGAP_dom"/>
</dbReference>
<sequence length="1033" mass="112734">MARGLSRFLVSLLFVAICNAASVSQPISESHRSAALDVFVPLDGSYKSLEEAYEALRSLEILGIDKKSDLSSGTCENVVKVLGSPSSALKDVFYALSVNGILKCKTGEDVSKDIVSKLQAGAKDAKLLLDFYYSIRGLVLVKEQFAGTDPSLGDAEAIFRSIKALSQSDGRWRYSSNNAESSTFAAGLAFETLAGVISLASSEIDQSLIQTVKTGILKLFDSIQKYDDGTFYFDGSEGPISTSASVIRGLTSFAASESTGLNLPGDKIVGLAKFFLGVGIPGDAKDFFNQIDALACLEDNRQGYFHAIYLFSVPLILSLPSTVISLSKKEPLKVKVSTVLGSKAPALSVKLAQALNSKGSSVINNQELKFDADSATYFLDSFPKNFDVGKYTFVFEILLDESANEKAYITEAQTKVPIAATGAISIENAEIAVLDSDVGSVESQKKLDLTKDGGVSLSANHLQKLRLSIQLTTPLGLVFKPHQAFLKLKHESQVEHIFLVKTSGKKAELVIDFLGLVEKLYYLSGKYEIQLTIGDASMENSLLSNIGHIELDLPERPEKAPLPSLQPTDPYSRYGPKAEISHIFRIPEKLPAKQLSLIFLGLIVLPLIAFLIGLTRLGVNIKSFPSSVGAATSALLFHGGIGAVLLLYVLFWLKASSQKLVLLFRRAMSYSAAGHGKPGSGKRRIRELLTQSDNRFCADCGAPDPKWASANIGVFICLKCCGVHRSLGTHISKVLSVTLDEWSDEEVDSMIEIGGNDSANSIYEAFIPHGFSKPGPDASHDQRLRFIRSKYEHQEFLKPSLRITSVKAPTTKTSSSYLSSSLSKKFMDSFRTNSSSQHPQLEGMVEFIGLLKVTLKKGTNLAVRDMMTSDPYVKLTLGQQTVQSTVKKSNLNPVWNEELMLSVPHDYGSVKLVKNLTTYNESLIEVFFSLKRVCLVVIMQQVFDYDTFSADDIMGEAGIDIQPLITSAMAFGDPEMFGDMQIGKWLKSHDNALIEDSIINIADGRVKQEVRIKLQNVESGELELEVEWLSLES</sequence>
<dbReference type="SUPFAM" id="SSF57863">
    <property type="entry name" value="ArfGap/RecO-like zinc finger"/>
    <property type="match status" value="1"/>
</dbReference>
<evidence type="ECO:0000256" key="14">
    <source>
        <dbReference type="ARBA" id="ARBA00030078"/>
    </source>
</evidence>
<evidence type="ECO:0000256" key="18">
    <source>
        <dbReference type="SAM" id="SignalP"/>
    </source>
</evidence>
<dbReference type="InterPro" id="IPR055373">
    <property type="entry name" value="Ribophorin_II_N"/>
</dbReference>
<evidence type="ECO:0000256" key="10">
    <source>
        <dbReference type="ARBA" id="ARBA00022824"/>
    </source>
</evidence>
<evidence type="ECO:0000256" key="5">
    <source>
        <dbReference type="ARBA" id="ARBA00022468"/>
    </source>
</evidence>
<dbReference type="Proteomes" id="UP001295469">
    <property type="component" value="Chromosome A03"/>
</dbReference>
<evidence type="ECO:0000256" key="4">
    <source>
        <dbReference type="ARBA" id="ARBA00009038"/>
    </source>
</evidence>
<dbReference type="InterPro" id="IPR038508">
    <property type="entry name" value="ArfGAP_dom_sf"/>
</dbReference>
<comment type="similarity">
    <text evidence="4">Belongs to the SWP1 family.</text>
</comment>
<keyword evidence="8 18" id="KW-0732">Signal</keyword>
<dbReference type="CDD" id="cd08204">
    <property type="entry name" value="ArfGap"/>
    <property type="match status" value="1"/>
</dbReference>
<keyword evidence="13 17" id="KW-0472">Membrane</keyword>
<evidence type="ECO:0000256" key="12">
    <source>
        <dbReference type="ARBA" id="ARBA00022989"/>
    </source>
</evidence>
<feature type="chain" id="PRO_5032915282" description="Ribophorin II" evidence="18">
    <location>
        <begin position="21"/>
        <end position="1033"/>
    </location>
</feature>
<gene>
    <name evidence="21" type="ORF">DARMORV10_A03P52670.1</name>
</gene>
<comment type="subcellular location">
    <subcellularLocation>
        <location evidence="2">Endoplasmic reticulum membrane</location>
        <topology evidence="2">Multi-pass membrane protein</topology>
    </subcellularLocation>
</comment>
<evidence type="ECO:0000256" key="1">
    <source>
        <dbReference type="ARBA" id="ARBA00002791"/>
    </source>
</evidence>
<dbReference type="PANTHER" id="PTHR12640">
    <property type="entry name" value="RIBOPHORIN II"/>
    <property type="match status" value="1"/>
</dbReference>
<dbReference type="InterPro" id="IPR055375">
    <property type="entry name" value="Ribophorin_II_2nd"/>
</dbReference>
<evidence type="ECO:0000256" key="13">
    <source>
        <dbReference type="ARBA" id="ARBA00023136"/>
    </source>
</evidence>
<dbReference type="InterPro" id="IPR055374">
    <property type="entry name" value="Ribophorin_II_3rd"/>
</dbReference>
<reference evidence="21" key="1">
    <citation type="submission" date="2021-01" db="EMBL/GenBank/DDBJ databases">
        <authorList>
            <consortium name="Genoscope - CEA"/>
            <person name="William W."/>
        </authorList>
    </citation>
    <scope>NUCLEOTIDE SEQUENCE</scope>
</reference>
<dbReference type="InterPro" id="IPR008814">
    <property type="entry name" value="Swp1"/>
</dbReference>
<evidence type="ECO:0000256" key="6">
    <source>
        <dbReference type="ARBA" id="ARBA00022692"/>
    </source>
</evidence>
<feature type="signal peptide" evidence="18">
    <location>
        <begin position="1"/>
        <end position="20"/>
    </location>
</feature>
<keyword evidence="7" id="KW-0479">Metal-binding</keyword>
<dbReference type="PRINTS" id="PR00405">
    <property type="entry name" value="REVINTRACTNG"/>
</dbReference>
<feature type="transmembrane region" description="Helical" evidence="17">
    <location>
        <begin position="595"/>
        <end position="614"/>
    </location>
</feature>
<evidence type="ECO:0000256" key="7">
    <source>
        <dbReference type="ARBA" id="ARBA00022723"/>
    </source>
</evidence>
<dbReference type="InterPro" id="IPR037278">
    <property type="entry name" value="ARFGAP/RecO"/>
</dbReference>
<organism evidence="21">
    <name type="scientific">Brassica napus</name>
    <name type="common">Rape</name>
    <dbReference type="NCBI Taxonomy" id="3708"/>
    <lineage>
        <taxon>Eukaryota</taxon>
        <taxon>Viridiplantae</taxon>
        <taxon>Streptophyta</taxon>
        <taxon>Embryophyta</taxon>
        <taxon>Tracheophyta</taxon>
        <taxon>Spermatophyta</taxon>
        <taxon>Magnoliopsida</taxon>
        <taxon>eudicotyledons</taxon>
        <taxon>Gunneridae</taxon>
        <taxon>Pentapetalae</taxon>
        <taxon>rosids</taxon>
        <taxon>malvids</taxon>
        <taxon>Brassicales</taxon>
        <taxon>Brassicaceae</taxon>
        <taxon>Brassiceae</taxon>
        <taxon>Brassica</taxon>
    </lineage>
</organism>
<keyword evidence="11" id="KW-0862">Zinc</keyword>
<feature type="domain" description="C2" evidence="19">
    <location>
        <begin position="831"/>
        <end position="977"/>
    </location>
</feature>
<dbReference type="PROSITE" id="PS50115">
    <property type="entry name" value="ARFGAP"/>
    <property type="match status" value="1"/>
</dbReference>
<keyword evidence="9 16" id="KW-0863">Zinc-finger</keyword>
<evidence type="ECO:0000256" key="3">
    <source>
        <dbReference type="ARBA" id="ARBA00004922"/>
    </source>
</evidence>
<dbReference type="PANTHER" id="PTHR12640:SF0">
    <property type="entry name" value="DOLICHYL-DIPHOSPHOOLIGOSACCHARIDE--PROTEIN GLYCOSYLTRANSFERASE SUBUNIT 2"/>
    <property type="match status" value="1"/>
</dbReference>
<keyword evidence="5" id="KW-0343">GTPase activation</keyword>
<evidence type="ECO:0000256" key="17">
    <source>
        <dbReference type="SAM" id="Phobius"/>
    </source>
</evidence>
<dbReference type="GO" id="GO:0008250">
    <property type="term" value="C:oligosaccharyltransferase complex"/>
    <property type="evidence" value="ECO:0007669"/>
    <property type="project" value="InterPro"/>
</dbReference>
<keyword evidence="10" id="KW-0256">Endoplasmic reticulum</keyword>
<feature type="domain" description="Arf-GAP" evidence="20">
    <location>
        <begin position="682"/>
        <end position="796"/>
    </location>
</feature>
<dbReference type="PROSITE" id="PS50004">
    <property type="entry name" value="C2"/>
    <property type="match status" value="1"/>
</dbReference>
<protein>
    <recommendedName>
        <fullName evidence="15">Ribophorin II</fullName>
    </recommendedName>
    <alternativeName>
        <fullName evidence="14">Ribophorin-2</fullName>
    </alternativeName>
</protein>
<evidence type="ECO:0000256" key="2">
    <source>
        <dbReference type="ARBA" id="ARBA00004477"/>
    </source>
</evidence>
<proteinExistence type="inferred from homology"/>
<dbReference type="GO" id="GO:0005096">
    <property type="term" value="F:GTPase activator activity"/>
    <property type="evidence" value="ECO:0007669"/>
    <property type="project" value="UniProtKB-KW"/>
</dbReference>
<dbReference type="EMBL" id="HG994357">
    <property type="protein sequence ID" value="CAF2130559.1"/>
    <property type="molecule type" value="Genomic_DNA"/>
</dbReference>
<evidence type="ECO:0000259" key="19">
    <source>
        <dbReference type="PROSITE" id="PS50004"/>
    </source>
</evidence>
<dbReference type="InterPro" id="IPR056790">
    <property type="entry name" value="Ribophorin_II_C"/>
</dbReference>
<dbReference type="FunFam" id="1.10.220.150:FF:000011">
    <property type="entry name" value="Arf-GAP with dual PH domain-containing protein 1"/>
    <property type="match status" value="1"/>
</dbReference>
<comment type="pathway">
    <text evidence="3">Protein modification; protein glycosylation.</text>
</comment>
<evidence type="ECO:0000256" key="11">
    <source>
        <dbReference type="ARBA" id="ARBA00022833"/>
    </source>
</evidence>
<dbReference type="SMART" id="SM00105">
    <property type="entry name" value="ArfGap"/>
    <property type="match status" value="1"/>
</dbReference>
<dbReference type="Pfam" id="PF23861">
    <property type="entry name" value="Ribophorin_II_2nd"/>
    <property type="match status" value="1"/>
</dbReference>
<dbReference type="AlphaFoldDB" id="A0A816WB93"/>
<dbReference type="Pfam" id="PF25147">
    <property type="entry name" value="Ribophorin_II_C"/>
    <property type="match status" value="1"/>
</dbReference>